<protein>
    <recommendedName>
        <fullName evidence="3">Deacetylase sirtuin-type domain-containing protein</fullName>
    </recommendedName>
</protein>
<gene>
    <name evidence="4" type="ORF">D1Y85_25960</name>
</gene>
<dbReference type="SUPFAM" id="SSF52467">
    <property type="entry name" value="DHS-like NAD/FAD-binding domain"/>
    <property type="match status" value="1"/>
</dbReference>
<proteinExistence type="predicted"/>
<comment type="caution">
    <text evidence="2">Lacks conserved residue(s) required for the propagation of feature annotation.</text>
</comment>
<dbReference type="Pfam" id="PF13289">
    <property type="entry name" value="SIR2_2"/>
    <property type="match status" value="1"/>
</dbReference>
<evidence type="ECO:0000313" key="5">
    <source>
        <dbReference type="Proteomes" id="UP000272778"/>
    </source>
</evidence>
<dbReference type="InterPro" id="IPR026590">
    <property type="entry name" value="Ssirtuin_cat_dom"/>
</dbReference>
<evidence type="ECO:0000313" key="4">
    <source>
        <dbReference type="EMBL" id="RQG99862.1"/>
    </source>
</evidence>
<dbReference type="RefSeq" id="WP_124153940.1">
    <property type="nucleotide sequence ID" value="NZ_RQIS01000032.1"/>
</dbReference>
<feature type="domain" description="Deacetylase sirtuin-type" evidence="3">
    <location>
        <begin position="1"/>
        <end position="328"/>
    </location>
</feature>
<dbReference type="InterPro" id="IPR029035">
    <property type="entry name" value="DHS-like_NAD/FAD-binding_dom"/>
</dbReference>
<dbReference type="PROSITE" id="PS50305">
    <property type="entry name" value="SIRTUIN"/>
    <property type="match status" value="1"/>
</dbReference>
<evidence type="ECO:0000256" key="2">
    <source>
        <dbReference type="PROSITE-ProRule" id="PRU00236"/>
    </source>
</evidence>
<evidence type="ECO:0000256" key="1">
    <source>
        <dbReference type="ARBA" id="ARBA00023027"/>
    </source>
</evidence>
<sequence>MLEPTVSLAFAIQSNKGTFGLLLGSGISRSSGIPTGWEIVLELVRKVATLSGEDCEPDPAAWYAEKFGEQPDYGKLLDMVAKTPSERQALLRPYFEPTENERDQGLKMPTKAHRAIAKLVAAGYVRVILTTNFDRLMERALEDEGISPVVISSADHVEGAQPLAHMHCCVVKVHGDYLDTRIRNTPTELETYDEKMNAFLDRVFDEFGMVVCGWSADWDVALRAAMERAPSRRYSTFWATRGALGQAAQDLVAWRGGNIISTTGADELFVDLESKVTSIEEFNKPHPLSRDIAVASTKRYLRSPEGRIQLSDLIHGLARDLADQIGTGELAQVNIQVDSASVTKRVRTYDALSSTLVAVAEICGHWGDESTAKCLARARERIYAAPPQGGQTLWLDYMRYPATLITYAAMLGASISSNFAAMSSLLKGSIKRFGRDVPVGQRIPPFGMLGNGQDWGRLLEGMGQRYAPLNDWLHDVLWREIGYEFTSKDEFSRHFDHVEILLALASGRTSSATERRWYAPGRFGYKSDSFLEIKEVILDSLKRDGDASPYARCHWFGDNASACETELNNLETFCSQLPWH</sequence>
<dbReference type="AlphaFoldDB" id="A0A3N6NKQ8"/>
<dbReference type="Proteomes" id="UP000272778">
    <property type="component" value="Unassembled WGS sequence"/>
</dbReference>
<dbReference type="EMBL" id="RQIS01000032">
    <property type="protein sequence ID" value="RQG99862.1"/>
    <property type="molecule type" value="Genomic_DNA"/>
</dbReference>
<keyword evidence="5" id="KW-1185">Reference proteome</keyword>
<comment type="caution">
    <text evidence="4">The sequence shown here is derived from an EMBL/GenBank/DDBJ whole genome shotgun (WGS) entry which is preliminary data.</text>
</comment>
<accession>A0A3N6NKQ8</accession>
<evidence type="ECO:0000259" key="3">
    <source>
        <dbReference type="PROSITE" id="PS50305"/>
    </source>
</evidence>
<name>A0A3N6NKQ8_9BURK</name>
<dbReference type="Gene3D" id="3.40.50.1220">
    <property type="entry name" value="TPP-binding domain"/>
    <property type="match status" value="1"/>
</dbReference>
<reference evidence="4 5" key="1">
    <citation type="submission" date="2018-11" db="EMBL/GenBank/DDBJ databases">
        <title>Paraburkholderia sp. DHOA04, isolated from soil.</title>
        <authorList>
            <person name="Gao Z.-H."/>
            <person name="Qiu L.-H."/>
            <person name="Fu J.-C."/>
        </authorList>
    </citation>
    <scope>NUCLEOTIDE SEQUENCE [LARGE SCALE GENOMIC DNA]</scope>
    <source>
        <strain evidence="4 5">DHOA04</strain>
    </source>
</reference>
<dbReference type="OrthoDB" id="530017at2"/>
<organism evidence="4 5">
    <name type="scientific">Paraburkholderia dinghuensis</name>
    <dbReference type="NCBI Taxonomy" id="2305225"/>
    <lineage>
        <taxon>Bacteria</taxon>
        <taxon>Pseudomonadati</taxon>
        <taxon>Pseudomonadota</taxon>
        <taxon>Betaproteobacteria</taxon>
        <taxon>Burkholderiales</taxon>
        <taxon>Burkholderiaceae</taxon>
        <taxon>Paraburkholderia</taxon>
    </lineage>
</organism>
<keyword evidence="1" id="KW-0520">NAD</keyword>